<evidence type="ECO:0000313" key="1">
    <source>
        <dbReference type="EMBL" id="CAD7405748.1"/>
    </source>
</evidence>
<organism evidence="1">
    <name type="scientific">Timema cristinae</name>
    <name type="common">Walking stick</name>
    <dbReference type="NCBI Taxonomy" id="61476"/>
    <lineage>
        <taxon>Eukaryota</taxon>
        <taxon>Metazoa</taxon>
        <taxon>Ecdysozoa</taxon>
        <taxon>Arthropoda</taxon>
        <taxon>Hexapoda</taxon>
        <taxon>Insecta</taxon>
        <taxon>Pterygota</taxon>
        <taxon>Neoptera</taxon>
        <taxon>Polyneoptera</taxon>
        <taxon>Phasmatodea</taxon>
        <taxon>Timematodea</taxon>
        <taxon>Timematoidea</taxon>
        <taxon>Timematidae</taxon>
        <taxon>Timema</taxon>
    </lineage>
</organism>
<name>A0A7R9D092_TIMCR</name>
<proteinExistence type="predicted"/>
<accession>A0A7R9D092</accession>
<sequence>MRSEDIPFDNVLERPRTFPELCGMRSEDIPFDNVPERPRTFPELCGMRSEDIPFDNEVYPHLDEGIVENHFGKTLSTPNRDSNLDLPVIGSLVHYESSAIDQAATEMVSSFNNVIKFSRMRITTPQTLLKTYAWLRLGGGERKCSCTCVERKWRNILETTLSTPDRDLPVIGSLVYCKSSTLDHVATDDLNDKHSTTVRIDTC</sequence>
<reference evidence="1" key="1">
    <citation type="submission" date="2020-11" db="EMBL/GenBank/DDBJ databases">
        <authorList>
            <person name="Tran Van P."/>
        </authorList>
    </citation>
    <scope>NUCLEOTIDE SEQUENCE</scope>
</reference>
<gene>
    <name evidence="1" type="ORF">TCEB3V08_LOCUS8143</name>
</gene>
<dbReference type="AlphaFoldDB" id="A0A7R9D092"/>
<protein>
    <submittedName>
        <fullName evidence="1">Uncharacterized protein</fullName>
    </submittedName>
</protein>
<dbReference type="EMBL" id="OC319555">
    <property type="protein sequence ID" value="CAD7405748.1"/>
    <property type="molecule type" value="Genomic_DNA"/>
</dbReference>